<organism evidence="2 3">
    <name type="scientific">Coccomyxa subellipsoidea</name>
    <dbReference type="NCBI Taxonomy" id="248742"/>
    <lineage>
        <taxon>Eukaryota</taxon>
        <taxon>Viridiplantae</taxon>
        <taxon>Chlorophyta</taxon>
        <taxon>core chlorophytes</taxon>
        <taxon>Trebouxiophyceae</taxon>
        <taxon>Trebouxiophyceae incertae sedis</taxon>
        <taxon>Coccomyxaceae</taxon>
        <taxon>Coccomyxa</taxon>
    </lineage>
</organism>
<gene>
    <name evidence="2" type="ORF">WJX75_006359</name>
</gene>
<comment type="caution">
    <text evidence="2">The sequence shown here is derived from an EMBL/GenBank/DDBJ whole genome shotgun (WGS) entry which is preliminary data.</text>
</comment>
<protein>
    <submittedName>
        <fullName evidence="2">Uncharacterized protein</fullName>
    </submittedName>
</protein>
<sequence>MQTGKKTIPPVQTNFPKLYHKLDAVPFTPSQGVLSPTPSNMAALWYQHQHAYMAESPSYHQHYPGTPHYSVQVRRAAWPTRQVIQRSVSLGAVQPWPIAMHSAPASPVYAFTHMQWQLQPIPDTLPWPHSPHSMPHPSTGFGGGYMPIPPSPRHQMTQPGQQMTHPGHAPGLYPPAFQPPPPPVYVQVMDRPATSPAPLGASQHSPQHSDRGSHWEVMQPWQGHSPVSREAAGSSRTMNAEFVSALHHNHRAIGTATQQLVGTEQGAPEQVQTAVAGLQHLMEFHGVLPLQAANKADADDADSALISPESTILAIKE</sequence>
<accession>A0ABR2YFC9</accession>
<evidence type="ECO:0000313" key="2">
    <source>
        <dbReference type="EMBL" id="KAK9904191.1"/>
    </source>
</evidence>
<evidence type="ECO:0000313" key="3">
    <source>
        <dbReference type="Proteomes" id="UP001491310"/>
    </source>
</evidence>
<dbReference type="Proteomes" id="UP001491310">
    <property type="component" value="Unassembled WGS sequence"/>
</dbReference>
<keyword evidence="3" id="KW-1185">Reference proteome</keyword>
<reference evidence="2 3" key="1">
    <citation type="journal article" date="2024" name="Nat. Commun.">
        <title>Phylogenomics reveals the evolutionary origins of lichenization in chlorophyte algae.</title>
        <authorList>
            <person name="Puginier C."/>
            <person name="Libourel C."/>
            <person name="Otte J."/>
            <person name="Skaloud P."/>
            <person name="Haon M."/>
            <person name="Grisel S."/>
            <person name="Petersen M."/>
            <person name="Berrin J.G."/>
            <person name="Delaux P.M."/>
            <person name="Dal Grande F."/>
            <person name="Keller J."/>
        </authorList>
    </citation>
    <scope>NUCLEOTIDE SEQUENCE [LARGE SCALE GENOMIC DNA]</scope>
    <source>
        <strain evidence="2 3">SAG 216-7</strain>
    </source>
</reference>
<feature type="region of interest" description="Disordered" evidence="1">
    <location>
        <begin position="190"/>
        <end position="214"/>
    </location>
</feature>
<dbReference type="EMBL" id="JALJOT010000013">
    <property type="protein sequence ID" value="KAK9904191.1"/>
    <property type="molecule type" value="Genomic_DNA"/>
</dbReference>
<evidence type="ECO:0000256" key="1">
    <source>
        <dbReference type="SAM" id="MobiDB-lite"/>
    </source>
</evidence>
<proteinExistence type="predicted"/>
<name>A0ABR2YFC9_9CHLO</name>